<protein>
    <recommendedName>
        <fullName evidence="5">TRP C-terminal domain-containing protein</fullName>
    </recommendedName>
</protein>
<dbReference type="PANTHER" id="PTHR11319:SF35">
    <property type="entry name" value="OUTER MEMBRANE PROTEIN PMPC-RELATED"/>
    <property type="match status" value="1"/>
</dbReference>
<gene>
    <name evidence="3" type="ORF">CCMP2556_LOCUS45533</name>
</gene>
<sequence>MVTHHKPHYVHIMWVGIRPANDPWTGLILCAAASKTCAKCATSTLGKSFEWCAYLLQHSIVFAVSASGVIASTDQSYKSTIHSNQLMAYVMVALPVLNQVSNSQSFKVLAYFGQEVIEALKIPVDVANGAGGDGLSSQCLLDYIGISKTLYGGDILFLILALSLMLLLSLLVDVWSAVVVACNCYLPRLCFAFGRHLVCYRLSTEDRGGQLFCGFEEDVSMPVPLTIVLLIIVCVAGPSSWLWLIRHEQITSPGAVYLTGPYKKDHKFWEVTVLLRKVLLALVSSVWPSSLDAVMQLEFIGLILLISLVVTLHNRPYLAQEHNRTEEHLLELGMLMVLATFCFHANENSWTRMEGTQRMFLIFIVLLATGPSLVMTIRVIRALIDEMRDMCGSSAPDEPVAPDELDEAEEVKETERGEVEDVKS</sequence>
<feature type="transmembrane region" description="Helical" evidence="2">
    <location>
        <begin position="155"/>
        <end position="178"/>
    </location>
</feature>
<feature type="compositionally biased region" description="Acidic residues" evidence="1">
    <location>
        <begin position="400"/>
        <end position="410"/>
    </location>
</feature>
<keyword evidence="2" id="KW-0472">Membrane</keyword>
<feature type="region of interest" description="Disordered" evidence="1">
    <location>
        <begin position="392"/>
        <end position="424"/>
    </location>
</feature>
<keyword evidence="2" id="KW-1133">Transmembrane helix</keyword>
<proteinExistence type="predicted"/>
<keyword evidence="2" id="KW-0812">Transmembrane</keyword>
<evidence type="ECO:0000313" key="4">
    <source>
        <dbReference type="Proteomes" id="UP001642484"/>
    </source>
</evidence>
<evidence type="ECO:0000313" key="3">
    <source>
        <dbReference type="EMBL" id="CAK9095620.1"/>
    </source>
</evidence>
<comment type="caution">
    <text evidence="3">The sequence shown here is derived from an EMBL/GenBank/DDBJ whole genome shotgun (WGS) entry which is preliminary data.</text>
</comment>
<accession>A0ABP0R7N9</accession>
<feature type="transmembrane region" description="Helical" evidence="2">
    <location>
        <begin position="225"/>
        <end position="244"/>
    </location>
</feature>
<organism evidence="3 4">
    <name type="scientific">Durusdinium trenchii</name>
    <dbReference type="NCBI Taxonomy" id="1381693"/>
    <lineage>
        <taxon>Eukaryota</taxon>
        <taxon>Sar</taxon>
        <taxon>Alveolata</taxon>
        <taxon>Dinophyceae</taxon>
        <taxon>Suessiales</taxon>
        <taxon>Symbiodiniaceae</taxon>
        <taxon>Durusdinium</taxon>
    </lineage>
</organism>
<reference evidence="3 4" key="1">
    <citation type="submission" date="2024-02" db="EMBL/GenBank/DDBJ databases">
        <authorList>
            <person name="Chen Y."/>
            <person name="Shah S."/>
            <person name="Dougan E. K."/>
            <person name="Thang M."/>
            <person name="Chan C."/>
        </authorList>
    </citation>
    <scope>NUCLEOTIDE SEQUENCE [LARGE SCALE GENOMIC DNA]</scope>
</reference>
<dbReference type="EMBL" id="CAXAMN010025495">
    <property type="protein sequence ID" value="CAK9095620.1"/>
    <property type="molecule type" value="Genomic_DNA"/>
</dbReference>
<dbReference type="Proteomes" id="UP001642484">
    <property type="component" value="Unassembled WGS sequence"/>
</dbReference>
<feature type="compositionally biased region" description="Basic and acidic residues" evidence="1">
    <location>
        <begin position="411"/>
        <end position="424"/>
    </location>
</feature>
<evidence type="ECO:0000256" key="2">
    <source>
        <dbReference type="SAM" id="Phobius"/>
    </source>
</evidence>
<dbReference type="PANTHER" id="PTHR11319">
    <property type="entry name" value="G PROTEIN-COUPLED RECEPTOR-RELATED"/>
    <property type="match status" value="1"/>
</dbReference>
<feature type="transmembrane region" description="Helical" evidence="2">
    <location>
        <begin position="358"/>
        <end position="380"/>
    </location>
</feature>
<keyword evidence="4" id="KW-1185">Reference proteome</keyword>
<name>A0ABP0R7N9_9DINO</name>
<evidence type="ECO:0000256" key="1">
    <source>
        <dbReference type="SAM" id="MobiDB-lite"/>
    </source>
</evidence>
<evidence type="ECO:0008006" key="5">
    <source>
        <dbReference type="Google" id="ProtNLM"/>
    </source>
</evidence>